<dbReference type="EMBL" id="AP019822">
    <property type="protein sequence ID" value="BBM35598.1"/>
    <property type="molecule type" value="Genomic_DNA"/>
</dbReference>
<gene>
    <name evidence="1" type="ORF">JCM16774_0523</name>
</gene>
<proteinExistence type="predicted"/>
<dbReference type="KEGG" id="lgo:JCM16774_0523"/>
<reference evidence="1 2" key="1">
    <citation type="submission" date="2019-07" db="EMBL/GenBank/DDBJ databases">
        <title>Complete Genome Sequence of Leptotrichia goodfellowii Strain JCM 16774.</title>
        <authorList>
            <person name="Watanabe S."/>
            <person name="Cui L."/>
        </authorList>
    </citation>
    <scope>NUCLEOTIDE SEQUENCE [LARGE SCALE GENOMIC DNA]</scope>
    <source>
        <strain evidence="1 2">JCM16774</strain>
    </source>
</reference>
<dbReference type="Proteomes" id="UP000321606">
    <property type="component" value="Chromosome"/>
</dbReference>
<evidence type="ECO:0000313" key="2">
    <source>
        <dbReference type="Proteomes" id="UP000321606"/>
    </source>
</evidence>
<organism evidence="1 2">
    <name type="scientific">Pseudoleptotrichia goodfellowii</name>
    <dbReference type="NCBI Taxonomy" id="157692"/>
    <lineage>
        <taxon>Bacteria</taxon>
        <taxon>Fusobacteriati</taxon>
        <taxon>Fusobacteriota</taxon>
        <taxon>Fusobacteriia</taxon>
        <taxon>Fusobacteriales</taxon>
        <taxon>Leptotrichiaceae</taxon>
        <taxon>Pseudoleptotrichia</taxon>
    </lineage>
</organism>
<dbReference type="AlphaFoldDB" id="A0A510J8K6"/>
<accession>A0A510J8K6</accession>
<evidence type="ECO:0000313" key="1">
    <source>
        <dbReference type="EMBL" id="BBM35598.1"/>
    </source>
</evidence>
<sequence length="58" mass="6811">MVANKNNISYFLIYVNTFFEKNNFFVNAENVNKIKDKIDSEEKQGVTLFQIYLKISAN</sequence>
<name>A0A510J8K6_9FUSO</name>
<protein>
    <submittedName>
        <fullName evidence="1">Uncharacterized protein</fullName>
    </submittedName>
</protein>